<sequence>MPARAFEGWSPSDEEDSSDEGDLVGVLESYTRELGVLCGGLEQQQLQDEDENPVEVGADTLASLEEMAGECATLLACLEAGEHSFEEADEEAYDLATEVDIADNFCLESEQGEDRRETPLALELDSFADELNDFLSCLGGPSPCSLDDAEPDAVESHQSRYCTDTTEVVMNIAAVAGSGDIEGKNKVNNDAFSSRQEEVFSKRTKKAIARHVKRLAIRKQQQGSSGKQEVLDYTNELRAGAKQERAAGARVALSKFQRSSFQQHITRQTFARRRVQQIQEAQQLVESSRLRGTIRTPHHRASNSKERKLDKKVTYLDQLKPTSSSSSEFDPRYLCAVYLYGLRRLGTTFITFSSLTQLERRVLARFAIHEVVSIYREVTEIVLPEHESGPRTSKKHRLKRLQRISSLERVNDGDTLCVTQNAYDDMTILCDWMKQRQRVLHGFQYEVPQFSSVVSTNTSEELAPKLSMNVAAKPQLWDSNGRSIGVLRHSIRFREAEDTV</sequence>
<evidence type="ECO:0000256" key="1">
    <source>
        <dbReference type="SAM" id="MobiDB-lite"/>
    </source>
</evidence>
<gene>
    <name evidence="2" type="ORF">PF007_g15560</name>
</gene>
<feature type="region of interest" description="Disordered" evidence="1">
    <location>
        <begin position="1"/>
        <end position="22"/>
    </location>
</feature>
<accession>A0A6A3RP32</accession>
<proteinExistence type="predicted"/>
<reference evidence="2 3" key="1">
    <citation type="submission" date="2018-08" db="EMBL/GenBank/DDBJ databases">
        <title>Genomic investigation of the strawberry pathogen Phytophthora fragariae indicates pathogenicity is determined by transcriptional variation in three key races.</title>
        <authorList>
            <person name="Adams T.M."/>
            <person name="Armitage A.D."/>
            <person name="Sobczyk M.K."/>
            <person name="Bates H.J."/>
            <person name="Dunwell J.M."/>
            <person name="Nellist C.F."/>
            <person name="Harrison R.J."/>
        </authorList>
    </citation>
    <scope>NUCLEOTIDE SEQUENCE [LARGE SCALE GENOMIC DNA]</scope>
    <source>
        <strain evidence="2 3">NOV-71</strain>
    </source>
</reference>
<evidence type="ECO:0000313" key="3">
    <source>
        <dbReference type="Proteomes" id="UP000441208"/>
    </source>
</evidence>
<dbReference type="Proteomes" id="UP000441208">
    <property type="component" value="Unassembled WGS sequence"/>
</dbReference>
<name>A0A6A3RP32_9STRA</name>
<dbReference type="EMBL" id="QXFZ01000957">
    <property type="protein sequence ID" value="KAE9100329.1"/>
    <property type="molecule type" value="Genomic_DNA"/>
</dbReference>
<organism evidence="2 3">
    <name type="scientific">Phytophthora fragariae</name>
    <dbReference type="NCBI Taxonomy" id="53985"/>
    <lineage>
        <taxon>Eukaryota</taxon>
        <taxon>Sar</taxon>
        <taxon>Stramenopiles</taxon>
        <taxon>Oomycota</taxon>
        <taxon>Peronosporomycetes</taxon>
        <taxon>Peronosporales</taxon>
        <taxon>Peronosporaceae</taxon>
        <taxon>Phytophthora</taxon>
    </lineage>
</organism>
<protein>
    <submittedName>
        <fullName evidence="2">Uncharacterized protein</fullName>
    </submittedName>
</protein>
<feature type="compositionally biased region" description="Acidic residues" evidence="1">
    <location>
        <begin position="12"/>
        <end position="22"/>
    </location>
</feature>
<comment type="caution">
    <text evidence="2">The sequence shown here is derived from an EMBL/GenBank/DDBJ whole genome shotgun (WGS) entry which is preliminary data.</text>
</comment>
<evidence type="ECO:0000313" key="2">
    <source>
        <dbReference type="EMBL" id="KAE9100329.1"/>
    </source>
</evidence>
<dbReference type="AlphaFoldDB" id="A0A6A3RP32"/>